<reference evidence="4" key="2">
    <citation type="submission" date="2013-04" db="EMBL/GenBank/DDBJ databases">
        <title>Genomic mechanisms accounting for the adaptation to parasitism in nematode-trapping fungi.</title>
        <authorList>
            <person name="Ahren D.G."/>
        </authorList>
    </citation>
    <scope>NUCLEOTIDE SEQUENCE [LARGE SCALE GENOMIC DNA]</scope>
    <source>
        <strain evidence="4">CBS 200.50</strain>
    </source>
</reference>
<feature type="signal peptide" evidence="2">
    <location>
        <begin position="1"/>
        <end position="17"/>
    </location>
</feature>
<comment type="caution">
    <text evidence="3">The sequence shown here is derived from an EMBL/GenBank/DDBJ whole genome shotgun (WGS) entry which is preliminary data.</text>
</comment>
<accession>S8AHZ4</accession>
<evidence type="ECO:0000256" key="1">
    <source>
        <dbReference type="SAM" id="MobiDB-lite"/>
    </source>
</evidence>
<dbReference type="InterPro" id="IPR021476">
    <property type="entry name" value="Egh16-like"/>
</dbReference>
<dbReference type="AlphaFoldDB" id="S8AHZ4"/>
<sequence length="389" mass="42573">MHFSTISLLALVPTIAAHGFIYSAQGNADKTKGWALGYHSNTAKNGGGQLPFQRDVAVFKNPAVPCLKGPWRSKCEKRSPLNSGCGLSLFYIDQFHQKYNPQKDKPWKNSAKKKNWWYFMEKYTDERAFIPIKEESEKIVKAGALPKCTAGGWLSMMVHQVNQDGAGPFRCRIDYSGTGKKWTKWIAVSKNVPGSKKSYSVYKKGSLKNWPLNVKIPVDAKCTGTYYGQKNICMVRCENYAINGPFGGCVPFQLVEGKPRQPVVRVKTVNSVKTQITYVTKTEKQPGGEVTVTVVTTQTTVSTAVPVTVTTTAGDDEPAPTSTAGPQDPAPTNETDPDDNGDKNTDDNVEEEVEVKDDDSSLPSDDDGYGTPDMDPQDAAANVAEDPVN</sequence>
<feature type="compositionally biased region" description="Polar residues" evidence="1">
    <location>
        <begin position="320"/>
        <end position="334"/>
    </location>
</feature>
<keyword evidence="4" id="KW-1185">Reference proteome</keyword>
<dbReference type="OrthoDB" id="3241054at2759"/>
<organism evidence="3 4">
    <name type="scientific">Dactylellina haptotyla (strain CBS 200.50)</name>
    <name type="common">Nematode-trapping fungus</name>
    <name type="synonym">Monacrosporium haptotylum</name>
    <dbReference type="NCBI Taxonomy" id="1284197"/>
    <lineage>
        <taxon>Eukaryota</taxon>
        <taxon>Fungi</taxon>
        <taxon>Dikarya</taxon>
        <taxon>Ascomycota</taxon>
        <taxon>Pezizomycotina</taxon>
        <taxon>Orbiliomycetes</taxon>
        <taxon>Orbiliales</taxon>
        <taxon>Orbiliaceae</taxon>
        <taxon>Dactylellina</taxon>
    </lineage>
</organism>
<feature type="compositionally biased region" description="Acidic residues" evidence="1">
    <location>
        <begin position="347"/>
        <end position="357"/>
    </location>
</feature>
<feature type="region of interest" description="Disordered" evidence="1">
    <location>
        <begin position="306"/>
        <end position="389"/>
    </location>
</feature>
<reference evidence="3 4" key="1">
    <citation type="journal article" date="2013" name="PLoS Genet.">
        <title>Genomic mechanisms accounting for the adaptation to parasitism in nematode-trapping fungi.</title>
        <authorList>
            <person name="Meerupati T."/>
            <person name="Andersson K.M."/>
            <person name="Friman E."/>
            <person name="Kumar D."/>
            <person name="Tunlid A."/>
            <person name="Ahren D."/>
        </authorList>
    </citation>
    <scope>NUCLEOTIDE SEQUENCE [LARGE SCALE GENOMIC DNA]</scope>
    <source>
        <strain evidence="3 4">CBS 200.50</strain>
    </source>
</reference>
<evidence type="ECO:0000313" key="4">
    <source>
        <dbReference type="Proteomes" id="UP000015100"/>
    </source>
</evidence>
<dbReference type="Pfam" id="PF11327">
    <property type="entry name" value="Egh16-like"/>
    <property type="match status" value="1"/>
</dbReference>
<dbReference type="PANTHER" id="PTHR34618">
    <property type="entry name" value="SURFACE PROTEIN MAS1, PUTATIVE-RELATED"/>
    <property type="match status" value="1"/>
</dbReference>
<feature type="chain" id="PRO_5004560501" evidence="2">
    <location>
        <begin position="18"/>
        <end position="389"/>
    </location>
</feature>
<dbReference type="STRING" id="1284197.S8AHZ4"/>
<dbReference type="HOGENOM" id="CLU_047729_0_0_1"/>
<name>S8AHZ4_DACHA</name>
<dbReference type="PANTHER" id="PTHR34618:SF1">
    <property type="entry name" value="SECRETED PROTEIN"/>
    <property type="match status" value="1"/>
</dbReference>
<keyword evidence="2" id="KW-0732">Signal</keyword>
<proteinExistence type="predicted"/>
<evidence type="ECO:0000313" key="3">
    <source>
        <dbReference type="EMBL" id="EPS42504.1"/>
    </source>
</evidence>
<gene>
    <name evidence="3" type="ORF">H072_3525</name>
</gene>
<dbReference type="Proteomes" id="UP000015100">
    <property type="component" value="Unassembled WGS sequence"/>
</dbReference>
<protein>
    <submittedName>
        <fullName evidence="3">Uncharacterized protein</fullName>
    </submittedName>
</protein>
<evidence type="ECO:0000256" key="2">
    <source>
        <dbReference type="SAM" id="SignalP"/>
    </source>
</evidence>
<dbReference type="EMBL" id="AQGS01000111">
    <property type="protein sequence ID" value="EPS42504.1"/>
    <property type="molecule type" value="Genomic_DNA"/>
</dbReference>